<keyword evidence="4" id="KW-1185">Reference proteome</keyword>
<reference evidence="3" key="1">
    <citation type="submission" date="2023-07" db="EMBL/GenBank/DDBJ databases">
        <title>Gilvimarinus algae sp. nov., isolated from the surface of Kelp.</title>
        <authorList>
            <person name="Sun Y.Y."/>
            <person name="Gong Y."/>
            <person name="Du Z.J."/>
        </authorList>
    </citation>
    <scope>NUCLEOTIDE SEQUENCE</scope>
    <source>
        <strain evidence="3">SDUM040014</strain>
    </source>
</reference>
<feature type="transmembrane region" description="Helical" evidence="1">
    <location>
        <begin position="464"/>
        <end position="482"/>
    </location>
</feature>
<dbReference type="EMBL" id="JAULRT010000047">
    <property type="protein sequence ID" value="MDO3381904.1"/>
    <property type="molecule type" value="Genomic_DNA"/>
</dbReference>
<gene>
    <name evidence="3" type="ORF">QWI16_06920</name>
</gene>
<dbReference type="RefSeq" id="WP_302712056.1">
    <property type="nucleotide sequence ID" value="NZ_JAULRT010000047.1"/>
</dbReference>
<keyword evidence="1" id="KW-1133">Transmembrane helix</keyword>
<feature type="domain" description="DUF3592" evidence="2">
    <location>
        <begin position="53"/>
        <end position="141"/>
    </location>
</feature>
<feature type="transmembrane region" description="Helical" evidence="1">
    <location>
        <begin position="204"/>
        <end position="225"/>
    </location>
</feature>
<comment type="caution">
    <text evidence="3">The sequence shown here is derived from an EMBL/GenBank/DDBJ whole genome shotgun (WGS) entry which is preliminary data.</text>
</comment>
<name>A0ABT8TCS9_9GAMM</name>
<protein>
    <submittedName>
        <fullName evidence="3">DUF3592 domain-containing protein</fullName>
    </submittedName>
</protein>
<dbReference type="InterPro" id="IPR021994">
    <property type="entry name" value="DUF3592"/>
</dbReference>
<evidence type="ECO:0000313" key="3">
    <source>
        <dbReference type="EMBL" id="MDO3381904.1"/>
    </source>
</evidence>
<feature type="transmembrane region" description="Helical" evidence="1">
    <location>
        <begin position="441"/>
        <end position="458"/>
    </location>
</feature>
<feature type="transmembrane region" description="Helical" evidence="1">
    <location>
        <begin position="146"/>
        <end position="169"/>
    </location>
</feature>
<feature type="transmembrane region" description="Helical" evidence="1">
    <location>
        <begin position="16"/>
        <end position="38"/>
    </location>
</feature>
<accession>A0ABT8TCS9</accession>
<evidence type="ECO:0000313" key="4">
    <source>
        <dbReference type="Proteomes" id="UP001168380"/>
    </source>
</evidence>
<dbReference type="Proteomes" id="UP001168380">
    <property type="component" value="Unassembled WGS sequence"/>
</dbReference>
<evidence type="ECO:0000259" key="2">
    <source>
        <dbReference type="Pfam" id="PF12158"/>
    </source>
</evidence>
<feature type="transmembrane region" description="Helical" evidence="1">
    <location>
        <begin position="237"/>
        <end position="256"/>
    </location>
</feature>
<keyword evidence="1" id="KW-0472">Membrane</keyword>
<organism evidence="3 4">
    <name type="scientific">Gilvimarinus algae</name>
    <dbReference type="NCBI Taxonomy" id="3058037"/>
    <lineage>
        <taxon>Bacteria</taxon>
        <taxon>Pseudomonadati</taxon>
        <taxon>Pseudomonadota</taxon>
        <taxon>Gammaproteobacteria</taxon>
        <taxon>Cellvibrionales</taxon>
        <taxon>Cellvibrionaceae</taxon>
        <taxon>Gilvimarinus</taxon>
    </lineage>
</organism>
<proteinExistence type="predicted"/>
<keyword evidence="1" id="KW-0812">Transmembrane</keyword>
<sequence length="577" mass="63333">MSQPGFQLGQKLKERWLLLLFGLPFAAVGIGFALFGVIPQLKDWQSMQRWEEVPAEIEQVELKSHRSDGSTTYEVIARYRYDYSGRPYQGQRVGVASGADNIGDFQQNLYDRLRAAKDKARPVPAYVNPEQPAEAVLNRELRGELVIFKLVFVVVFGLVGLGIWAYALLARPDKAAGVAEADAQVKPWLTRNDWAPVISSDGKVVMYAAWGITIFWNAIAIPAAVGAVGEALGGNHAAYIALIFPAVGMGLLAWAVKATLAWRRFGPAPLTLDPYPGSIGGQVGGTIDVNLPYRHDQVFEVVLQCVRIYYSGSGKNRKRRESLVWQREGAAHTQRTARGTRLSILFDVEDGLPVSQAPDNNYHLWRLSMTCELEGADFDRSYEIPVFATAQNAQALREPSTAHSAAEQKREQALESVLNIRQIPGGVIVHYPAFKHIGGKFILLLVGGIFTAVGFAVPSDDFPAWLFALIGAPMALAGLYLLTRSLDVRLDQNALITRTRILGASLGNRRTPRSEITGLALAESYSSQSGRQHTTFYKLQAVHRSGKKTTIGYNLAGRDVAEQALESFSLLTGVPQQ</sequence>
<dbReference type="Pfam" id="PF12158">
    <property type="entry name" value="DUF3592"/>
    <property type="match status" value="1"/>
</dbReference>
<evidence type="ECO:0000256" key="1">
    <source>
        <dbReference type="SAM" id="Phobius"/>
    </source>
</evidence>